<dbReference type="PROSITE" id="PS51227">
    <property type="entry name" value="SPR"/>
    <property type="match status" value="1"/>
</dbReference>
<dbReference type="PANTHER" id="PTHR11202:SF3">
    <property type="entry name" value="SPROUTY-RELATED PROTEIN WITH EVH-1 DOMAIN, ISOFORM C"/>
    <property type="match status" value="1"/>
</dbReference>
<dbReference type="GO" id="GO:0016020">
    <property type="term" value="C:membrane"/>
    <property type="evidence" value="ECO:0007669"/>
    <property type="project" value="InterPro"/>
</dbReference>
<keyword evidence="4" id="KW-1185">Reference proteome</keyword>
<feature type="region of interest" description="Disordered" evidence="1">
    <location>
        <begin position="112"/>
        <end position="152"/>
    </location>
</feature>
<evidence type="ECO:0000313" key="3">
    <source>
        <dbReference type="EMBL" id="KAG8039154.1"/>
    </source>
</evidence>
<dbReference type="PANTHER" id="PTHR11202">
    <property type="entry name" value="SPROUTY-RELATED, EVH1 DOMAIN-CONTAINING PROTEIN FAMILY MEMBER"/>
    <property type="match status" value="1"/>
</dbReference>
<feature type="compositionally biased region" description="Low complexity" evidence="1">
    <location>
        <begin position="114"/>
        <end position="152"/>
    </location>
</feature>
<dbReference type="InterPro" id="IPR000697">
    <property type="entry name" value="WH1/EVH1_dom"/>
</dbReference>
<dbReference type="Pfam" id="PF00568">
    <property type="entry name" value="WH1"/>
    <property type="match status" value="1"/>
</dbReference>
<reference evidence="3" key="2">
    <citation type="submission" date="2021-04" db="EMBL/GenBank/DDBJ databases">
        <title>Genome-wide patterns of bracovirus chromosomal integration into multiple host tissues during parasitism.</title>
        <authorList>
            <person name="Chebbi M.A.C."/>
        </authorList>
    </citation>
    <scope>NUCLEOTIDE SEQUENCE</scope>
    <source>
        <tissue evidence="3">Whole body</tissue>
    </source>
</reference>
<dbReference type="AlphaFoldDB" id="A0A8J5VB51"/>
<dbReference type="PROSITE" id="PS50229">
    <property type="entry name" value="WH1"/>
    <property type="match status" value="1"/>
</dbReference>
<dbReference type="Pfam" id="PF05210">
    <property type="entry name" value="Sprouty"/>
    <property type="match status" value="1"/>
</dbReference>
<dbReference type="CDD" id="cd10574">
    <property type="entry name" value="EVH1_SPRED-like"/>
    <property type="match status" value="1"/>
</dbReference>
<comment type="caution">
    <text evidence="3">The sequence shown here is derived from an EMBL/GenBank/DDBJ whole genome shotgun (WGS) entry which is preliminary data.</text>
</comment>
<proteinExistence type="predicted"/>
<sequence>MVDIGDVDGDDGGRGEYCSVVCDAGVHNIRMKHTHTLDFTVSLRTNAIARSCLTEDRMFSQCDENGEVWQEVGIDGNYLVRVQAQVMTRDDSSGGWVILSGGGLANVSVRRRVTSSASSVPHPPGSTNGTSGPGSTPVTSPSSSNTQNSTPGTVVLSCTIKKDFQYNKVMPTFHHWCTGEKRFGLTFQTAADARAFDKGVRRAVEELLEGLTDSSSPATPDACDDGVFMTVNLPAEPADPRQSSDPPRGIVRVPNYHSQCPELPDPHKSSSIHYISGPSVKVAPSHHPLESSGDTVSDNYPYIQLTTLNHDYLYPVIDEQKSDRSPVERRHSTGSLKKPDIIITQPTKSASKERNNARLKCRHCQEMYTEHQNPRGSCEYAPDKVKDGISTVSCLLCARCMLYHCMSDAEEADYSQNPCSCSTDDGCCRRWFGLALLSLIVPCLWLYPPLRAIHWCGMSCGICGGRHHPSE</sequence>
<organism evidence="3 4">
    <name type="scientific">Cotesia typhae</name>
    <dbReference type="NCBI Taxonomy" id="2053667"/>
    <lineage>
        <taxon>Eukaryota</taxon>
        <taxon>Metazoa</taxon>
        <taxon>Ecdysozoa</taxon>
        <taxon>Arthropoda</taxon>
        <taxon>Hexapoda</taxon>
        <taxon>Insecta</taxon>
        <taxon>Pterygota</taxon>
        <taxon>Neoptera</taxon>
        <taxon>Endopterygota</taxon>
        <taxon>Hymenoptera</taxon>
        <taxon>Apocrita</taxon>
        <taxon>Ichneumonoidea</taxon>
        <taxon>Braconidae</taxon>
        <taxon>Microgastrinae</taxon>
        <taxon>Cotesia</taxon>
    </lineage>
</organism>
<dbReference type="GO" id="GO:0043409">
    <property type="term" value="P:negative regulation of MAPK cascade"/>
    <property type="evidence" value="ECO:0007669"/>
    <property type="project" value="TreeGrafter"/>
</dbReference>
<dbReference type="Proteomes" id="UP000729913">
    <property type="component" value="Unassembled WGS sequence"/>
</dbReference>
<dbReference type="EMBL" id="JAAOIC020000039">
    <property type="protein sequence ID" value="KAG8039154.1"/>
    <property type="molecule type" value="Genomic_DNA"/>
</dbReference>
<evidence type="ECO:0000259" key="2">
    <source>
        <dbReference type="PROSITE" id="PS50229"/>
    </source>
</evidence>
<feature type="region of interest" description="Disordered" evidence="1">
    <location>
        <begin position="232"/>
        <end position="296"/>
    </location>
</feature>
<dbReference type="OrthoDB" id="5786858at2759"/>
<dbReference type="InterPro" id="IPR041937">
    <property type="entry name" value="SPRE_EVH1"/>
</dbReference>
<evidence type="ECO:0000256" key="1">
    <source>
        <dbReference type="SAM" id="MobiDB-lite"/>
    </source>
</evidence>
<dbReference type="SMART" id="SM00461">
    <property type="entry name" value="WH1"/>
    <property type="match status" value="1"/>
</dbReference>
<feature type="domain" description="WH1" evidence="2">
    <location>
        <begin position="71"/>
        <end position="207"/>
    </location>
</feature>
<evidence type="ECO:0000313" key="4">
    <source>
        <dbReference type="Proteomes" id="UP000729913"/>
    </source>
</evidence>
<accession>A0A8J5VB51</accession>
<reference evidence="3" key="1">
    <citation type="submission" date="2020-03" db="EMBL/GenBank/DDBJ databases">
        <authorList>
            <person name="Chebbi M.A."/>
            <person name="Drezen J.M."/>
        </authorList>
    </citation>
    <scope>NUCLEOTIDE SEQUENCE</scope>
    <source>
        <tissue evidence="3">Whole body</tissue>
    </source>
</reference>
<dbReference type="InterPro" id="IPR007875">
    <property type="entry name" value="Sprouty"/>
</dbReference>
<gene>
    <name evidence="3" type="ORF">G9C98_003461</name>
</gene>
<dbReference type="GO" id="GO:0019901">
    <property type="term" value="F:protein kinase binding"/>
    <property type="evidence" value="ECO:0007669"/>
    <property type="project" value="TreeGrafter"/>
</dbReference>
<name>A0A8J5VB51_9HYME</name>
<protein>
    <recommendedName>
        <fullName evidence="2">WH1 domain-containing protein</fullName>
    </recommendedName>
</protein>